<sequence>MMSANRANRRTSRAPDDERGAAPPSRLRLLLPFLLVLFVLLLDGLLFYRAQRIPTAVPVGIALALLALLALKNFWQRLFLPAACCVLAALMLAAVFVTPLRATQIHAIHTVRFLSNAPAYRAEAARAPIDGETGHRLREWQWETQPVASTSLVYDESDALARRVKPHQGPLAPADQVYPVAPHFYVVVSYAL</sequence>
<proteinExistence type="predicted"/>
<protein>
    <submittedName>
        <fullName evidence="3">Uncharacterized protein</fullName>
    </submittedName>
</protein>
<dbReference type="OrthoDB" id="8758946at2"/>
<reference evidence="3 4" key="1">
    <citation type="submission" date="2019-11" db="EMBL/GenBank/DDBJ databases">
        <title>Type strains purchased from KCTC, JCM and DSMZ.</title>
        <authorList>
            <person name="Lu H."/>
        </authorList>
    </citation>
    <scope>NUCLEOTIDE SEQUENCE [LARGE SCALE GENOMIC DNA]</scope>
    <source>
        <strain evidence="3 4">KCTC 52429</strain>
    </source>
</reference>
<keyword evidence="2" id="KW-1133">Transmembrane helix</keyword>
<evidence type="ECO:0000256" key="2">
    <source>
        <dbReference type="SAM" id="Phobius"/>
    </source>
</evidence>
<name>A0A6I3SYL8_9BURK</name>
<feature type="region of interest" description="Disordered" evidence="1">
    <location>
        <begin position="1"/>
        <end position="22"/>
    </location>
</feature>
<feature type="transmembrane region" description="Helical" evidence="2">
    <location>
        <begin position="29"/>
        <end position="47"/>
    </location>
</feature>
<evidence type="ECO:0000313" key="4">
    <source>
        <dbReference type="Proteomes" id="UP000430634"/>
    </source>
</evidence>
<evidence type="ECO:0000313" key="3">
    <source>
        <dbReference type="EMBL" id="MTV54273.1"/>
    </source>
</evidence>
<dbReference type="EMBL" id="WNKZ01000047">
    <property type="protein sequence ID" value="MTV54273.1"/>
    <property type="molecule type" value="Genomic_DNA"/>
</dbReference>
<dbReference type="Proteomes" id="UP000430634">
    <property type="component" value="Unassembled WGS sequence"/>
</dbReference>
<feature type="transmembrane region" description="Helical" evidence="2">
    <location>
        <begin position="53"/>
        <end position="71"/>
    </location>
</feature>
<accession>A0A6I3SYL8</accession>
<gene>
    <name evidence="3" type="ORF">GM672_16200</name>
</gene>
<keyword evidence="2" id="KW-0812">Transmembrane</keyword>
<keyword evidence="2" id="KW-0472">Membrane</keyword>
<evidence type="ECO:0000256" key="1">
    <source>
        <dbReference type="SAM" id="MobiDB-lite"/>
    </source>
</evidence>
<dbReference type="AlphaFoldDB" id="A0A6I3SYL8"/>
<organism evidence="3 4">
    <name type="scientific">Pseudoduganella buxea</name>
    <dbReference type="NCBI Taxonomy" id="1949069"/>
    <lineage>
        <taxon>Bacteria</taxon>
        <taxon>Pseudomonadati</taxon>
        <taxon>Pseudomonadota</taxon>
        <taxon>Betaproteobacteria</taxon>
        <taxon>Burkholderiales</taxon>
        <taxon>Oxalobacteraceae</taxon>
        <taxon>Telluria group</taxon>
        <taxon>Pseudoduganella</taxon>
    </lineage>
</organism>
<comment type="caution">
    <text evidence="3">The sequence shown here is derived from an EMBL/GenBank/DDBJ whole genome shotgun (WGS) entry which is preliminary data.</text>
</comment>
<feature type="transmembrane region" description="Helical" evidence="2">
    <location>
        <begin position="78"/>
        <end position="97"/>
    </location>
</feature>
<dbReference type="RefSeq" id="WP_155471571.1">
    <property type="nucleotide sequence ID" value="NZ_BMKG01000002.1"/>
</dbReference>